<feature type="compositionally biased region" description="Basic and acidic residues" evidence="1">
    <location>
        <begin position="82"/>
        <end position="97"/>
    </location>
</feature>
<name>A0A9P4QUD9_9PLEO</name>
<feature type="compositionally biased region" description="Basic and acidic residues" evidence="1">
    <location>
        <begin position="8"/>
        <end position="25"/>
    </location>
</feature>
<feature type="compositionally biased region" description="Basic and acidic residues" evidence="1">
    <location>
        <begin position="49"/>
        <end position="68"/>
    </location>
</feature>
<feature type="compositionally biased region" description="Polar residues" evidence="1">
    <location>
        <begin position="37"/>
        <end position="48"/>
    </location>
</feature>
<feature type="compositionally biased region" description="Pro residues" evidence="1">
    <location>
        <begin position="130"/>
        <end position="140"/>
    </location>
</feature>
<dbReference type="Proteomes" id="UP000799444">
    <property type="component" value="Unassembled WGS sequence"/>
</dbReference>
<feature type="compositionally biased region" description="Low complexity" evidence="1">
    <location>
        <begin position="349"/>
        <end position="362"/>
    </location>
</feature>
<reference evidence="2" key="1">
    <citation type="journal article" date="2020" name="Stud. Mycol.">
        <title>101 Dothideomycetes genomes: a test case for predicting lifestyles and emergence of pathogens.</title>
        <authorList>
            <person name="Haridas S."/>
            <person name="Albert R."/>
            <person name="Binder M."/>
            <person name="Bloem J."/>
            <person name="Labutti K."/>
            <person name="Salamov A."/>
            <person name="Andreopoulos B."/>
            <person name="Baker S."/>
            <person name="Barry K."/>
            <person name="Bills G."/>
            <person name="Bluhm B."/>
            <person name="Cannon C."/>
            <person name="Castanera R."/>
            <person name="Culley D."/>
            <person name="Daum C."/>
            <person name="Ezra D."/>
            <person name="Gonzalez J."/>
            <person name="Henrissat B."/>
            <person name="Kuo A."/>
            <person name="Liang C."/>
            <person name="Lipzen A."/>
            <person name="Lutzoni F."/>
            <person name="Magnuson J."/>
            <person name="Mondo S."/>
            <person name="Nolan M."/>
            <person name="Ohm R."/>
            <person name="Pangilinan J."/>
            <person name="Park H.-J."/>
            <person name="Ramirez L."/>
            <person name="Alfaro M."/>
            <person name="Sun H."/>
            <person name="Tritt A."/>
            <person name="Yoshinaga Y."/>
            <person name="Zwiers L.-H."/>
            <person name="Turgeon B."/>
            <person name="Goodwin S."/>
            <person name="Spatafora J."/>
            <person name="Crous P."/>
            <person name="Grigoriev I."/>
        </authorList>
    </citation>
    <scope>NUCLEOTIDE SEQUENCE</scope>
    <source>
        <strain evidence="2">CBS 125425</strain>
    </source>
</reference>
<evidence type="ECO:0000313" key="3">
    <source>
        <dbReference type="Proteomes" id="UP000799444"/>
    </source>
</evidence>
<feature type="compositionally biased region" description="Basic and acidic residues" evidence="1">
    <location>
        <begin position="363"/>
        <end position="374"/>
    </location>
</feature>
<feature type="compositionally biased region" description="Polar residues" evidence="1">
    <location>
        <begin position="322"/>
        <end position="348"/>
    </location>
</feature>
<accession>A0A9P4QUD9</accession>
<gene>
    <name evidence="2" type="ORF">EJ04DRAFT_584147</name>
</gene>
<protein>
    <submittedName>
        <fullName evidence="2">Uncharacterized protein</fullName>
    </submittedName>
</protein>
<sequence>MAPKKQGNQREKSGEEEREGGREQPFRAPVAHMYGPQPSSGASSYDNTTDTRRDGRPATAYDLDRERSSFTQAAIQPSVEWRSSEENTRNRQSERSMTHPRTSPIGDDPSARRARQMPPPFSRGPFVESPTPPTSPPQPPTRSNTLSSTFGDPGRRNTSEFENSNMDLSSYASAGPVGKTNAGKDVVRHPGSLMTSQTDRPSTCGIDLVNSKLGPPRSESTRPSTPGINLGNSKLGPPRSQTTRQSTSGIDLGKSRLGPRRMTSGSQDAQGATKSGTSSDPGSTSFPARAASTTLATSQTDRSITLGSGLENLMLEPPPPSSSGAQNVQPGTHSGPGTSSFGPGQSLEQQTQRQDQHSQTQHTDARARGSRLTFEERRRLELEELILMRRRDEAKATILSLSGQGMERWLKELKEVDDKIDEIEK</sequence>
<proteinExistence type="predicted"/>
<dbReference type="EMBL" id="ML996202">
    <property type="protein sequence ID" value="KAF2731121.1"/>
    <property type="molecule type" value="Genomic_DNA"/>
</dbReference>
<organism evidence="2 3">
    <name type="scientific">Polyplosphaeria fusca</name>
    <dbReference type="NCBI Taxonomy" id="682080"/>
    <lineage>
        <taxon>Eukaryota</taxon>
        <taxon>Fungi</taxon>
        <taxon>Dikarya</taxon>
        <taxon>Ascomycota</taxon>
        <taxon>Pezizomycotina</taxon>
        <taxon>Dothideomycetes</taxon>
        <taxon>Pleosporomycetidae</taxon>
        <taxon>Pleosporales</taxon>
        <taxon>Tetraplosphaeriaceae</taxon>
        <taxon>Polyplosphaeria</taxon>
    </lineage>
</organism>
<evidence type="ECO:0000256" key="1">
    <source>
        <dbReference type="SAM" id="MobiDB-lite"/>
    </source>
</evidence>
<feature type="region of interest" description="Disordered" evidence="1">
    <location>
        <begin position="1"/>
        <end position="374"/>
    </location>
</feature>
<feature type="compositionally biased region" description="Low complexity" evidence="1">
    <location>
        <begin position="215"/>
        <end position="226"/>
    </location>
</feature>
<dbReference type="AlphaFoldDB" id="A0A9P4QUD9"/>
<evidence type="ECO:0000313" key="2">
    <source>
        <dbReference type="EMBL" id="KAF2731121.1"/>
    </source>
</evidence>
<feature type="compositionally biased region" description="Polar residues" evidence="1">
    <location>
        <begin position="239"/>
        <end position="249"/>
    </location>
</feature>
<feature type="compositionally biased region" description="Polar residues" evidence="1">
    <location>
        <begin position="263"/>
        <end position="306"/>
    </location>
</feature>
<keyword evidence="3" id="KW-1185">Reference proteome</keyword>
<feature type="compositionally biased region" description="Polar residues" evidence="1">
    <location>
        <begin position="160"/>
        <end position="172"/>
    </location>
</feature>
<comment type="caution">
    <text evidence="2">The sequence shown here is derived from an EMBL/GenBank/DDBJ whole genome shotgun (WGS) entry which is preliminary data.</text>
</comment>